<feature type="transmembrane region" description="Helical" evidence="1">
    <location>
        <begin position="220"/>
        <end position="241"/>
    </location>
</feature>
<evidence type="ECO:0000256" key="1">
    <source>
        <dbReference type="SAM" id="Phobius"/>
    </source>
</evidence>
<feature type="transmembrane region" description="Helical" evidence="1">
    <location>
        <begin position="135"/>
        <end position="159"/>
    </location>
</feature>
<dbReference type="AlphaFoldDB" id="A1RSZ5"/>
<gene>
    <name evidence="2" type="ordered locus">Pisl_0901</name>
</gene>
<sequence length="258" mass="28505">MFGSLIHELWRVFLFNFKSPLFLATNAVADAMWFLVVILAVAWYGGSIVETARLLFWGSLALMMFSTQTWGAAMFSNYVRSGIMDYVAVTPERLHVFLISTSVAMAAAAAPGITVQYAVYYLVFGEIPLPAQPMYFAVSLAVFIFASACITSLSILFFIKLRNPVVAANVIQWGIPLSGGMIPPTAMSPEVARWFLYSPFHYVVAPLVYSATGIWLLDPILMLLVGVLITATFYMSSIYAARSALSKYRRVGKWGAEL</sequence>
<dbReference type="RefSeq" id="WP_011762652.1">
    <property type="nucleotide sequence ID" value="NC_008701.1"/>
</dbReference>
<feature type="transmembrane region" description="Helical" evidence="1">
    <location>
        <begin position="194"/>
        <end position="214"/>
    </location>
</feature>
<dbReference type="GeneID" id="4616545"/>
<feature type="transmembrane region" description="Helical" evidence="1">
    <location>
        <begin position="96"/>
        <end position="123"/>
    </location>
</feature>
<dbReference type="Proteomes" id="UP000002595">
    <property type="component" value="Chromosome"/>
</dbReference>
<organism evidence="2 3">
    <name type="scientific">Pyrobaculum islandicum (strain DSM 4184 / JCM 9189 / GEO3)</name>
    <dbReference type="NCBI Taxonomy" id="384616"/>
    <lineage>
        <taxon>Archaea</taxon>
        <taxon>Thermoproteota</taxon>
        <taxon>Thermoprotei</taxon>
        <taxon>Thermoproteales</taxon>
        <taxon>Thermoproteaceae</taxon>
        <taxon>Pyrobaculum</taxon>
    </lineage>
</organism>
<evidence type="ECO:0000313" key="3">
    <source>
        <dbReference type="Proteomes" id="UP000002595"/>
    </source>
</evidence>
<feature type="transmembrane region" description="Helical" evidence="1">
    <location>
        <begin position="54"/>
        <end position="76"/>
    </location>
</feature>
<evidence type="ECO:0000313" key="2">
    <source>
        <dbReference type="EMBL" id="ABL88077.1"/>
    </source>
</evidence>
<dbReference type="EMBL" id="CP000504">
    <property type="protein sequence ID" value="ABL88077.1"/>
    <property type="molecule type" value="Genomic_DNA"/>
</dbReference>
<keyword evidence="1" id="KW-0812">Transmembrane</keyword>
<accession>A1RSZ5</accession>
<protein>
    <submittedName>
        <fullName evidence="2">ABC-2 type transport system, membrane protein</fullName>
    </submittedName>
</protein>
<dbReference type="STRING" id="384616.Pisl_0901"/>
<keyword evidence="3" id="KW-1185">Reference proteome</keyword>
<proteinExistence type="predicted"/>
<dbReference type="KEGG" id="pis:Pisl_0901"/>
<reference evidence="2" key="1">
    <citation type="submission" date="2006-12" db="EMBL/GenBank/DDBJ databases">
        <title>Complete sequence of Pyrobaculum islandicum DSM 4184.</title>
        <authorList>
            <person name="Copeland A."/>
            <person name="Lucas S."/>
            <person name="Lapidus A."/>
            <person name="Barry K."/>
            <person name="Detter J.C."/>
            <person name="Glavina del Rio T."/>
            <person name="Dalin E."/>
            <person name="Tice H."/>
            <person name="Pitluck S."/>
            <person name="Meincke L."/>
            <person name="Brettin T."/>
            <person name="Bruce D."/>
            <person name="Han C."/>
            <person name="Tapia R."/>
            <person name="Gilna P."/>
            <person name="Schmutz J."/>
            <person name="Larimer F."/>
            <person name="Land M."/>
            <person name="Hauser L."/>
            <person name="Kyrpides N."/>
            <person name="Mikhailova N."/>
            <person name="Cozen A.E."/>
            <person name="Fitz-Gibbon S.T."/>
            <person name="House C.H."/>
            <person name="Saltikov C."/>
            <person name="Lowe T."/>
            <person name="Richardson P."/>
        </authorList>
    </citation>
    <scope>NUCLEOTIDE SEQUENCE [LARGE SCALE GENOMIC DNA]</scope>
    <source>
        <strain evidence="2">DSM 4184</strain>
    </source>
</reference>
<dbReference type="HOGENOM" id="CLU_1088290_0_0_2"/>
<dbReference type="eggNOG" id="arCOG01466">
    <property type="taxonomic scope" value="Archaea"/>
</dbReference>
<keyword evidence="1" id="KW-0472">Membrane</keyword>
<dbReference type="OrthoDB" id="29122at2157"/>
<name>A1RSZ5_PYRIL</name>
<feature type="transmembrane region" description="Helical" evidence="1">
    <location>
        <begin position="20"/>
        <end position="42"/>
    </location>
</feature>
<keyword evidence="1" id="KW-1133">Transmembrane helix</keyword>